<evidence type="ECO:0000256" key="3">
    <source>
        <dbReference type="PIRSR" id="PIRSR607837-1"/>
    </source>
</evidence>
<dbReference type="EMBL" id="QRGO01000002">
    <property type="protein sequence ID" value="RDV01831.1"/>
    <property type="molecule type" value="Genomic_DNA"/>
</dbReference>
<protein>
    <submittedName>
        <fullName evidence="4">Damage-inducible protein DinB</fullName>
    </submittedName>
</protein>
<feature type="binding site" evidence="3">
    <location>
        <position position="137"/>
    </location>
    <ligand>
        <name>a divalent metal cation</name>
        <dbReference type="ChEBI" id="CHEBI:60240"/>
    </ligand>
</feature>
<evidence type="ECO:0000256" key="1">
    <source>
        <dbReference type="ARBA" id="ARBA00008635"/>
    </source>
</evidence>
<dbReference type="AlphaFoldDB" id="A0A371B2Z1"/>
<evidence type="ECO:0000313" key="5">
    <source>
        <dbReference type="Proteomes" id="UP000263993"/>
    </source>
</evidence>
<comment type="similarity">
    <text evidence="1">Belongs to the DinB family.</text>
</comment>
<name>A0A371B2Z1_9BRAD</name>
<gene>
    <name evidence="4" type="ORF">DXH78_14465</name>
</gene>
<dbReference type="RefSeq" id="WP_115517954.1">
    <property type="nucleotide sequence ID" value="NZ_QRGO01000002.1"/>
</dbReference>
<dbReference type="PANTHER" id="PTHR37302:SF1">
    <property type="entry name" value="PROTEIN DINB"/>
    <property type="match status" value="1"/>
</dbReference>
<proteinExistence type="inferred from homology"/>
<dbReference type="SUPFAM" id="SSF109854">
    <property type="entry name" value="DinB/YfiT-like putative metalloenzymes"/>
    <property type="match status" value="1"/>
</dbReference>
<organism evidence="4 5">
    <name type="scientific">Undibacter mobilis</name>
    <dbReference type="NCBI Taxonomy" id="2292256"/>
    <lineage>
        <taxon>Bacteria</taxon>
        <taxon>Pseudomonadati</taxon>
        <taxon>Pseudomonadota</taxon>
        <taxon>Alphaproteobacteria</taxon>
        <taxon>Hyphomicrobiales</taxon>
        <taxon>Nitrobacteraceae</taxon>
        <taxon>Undibacter</taxon>
    </lineage>
</organism>
<dbReference type="Pfam" id="PF05163">
    <property type="entry name" value="DinB"/>
    <property type="match status" value="1"/>
</dbReference>
<feature type="binding site" evidence="3">
    <location>
        <position position="133"/>
    </location>
    <ligand>
        <name>a divalent metal cation</name>
        <dbReference type="ChEBI" id="CHEBI:60240"/>
    </ligand>
</feature>
<dbReference type="Gene3D" id="1.20.120.450">
    <property type="entry name" value="dinb family like domain"/>
    <property type="match status" value="1"/>
</dbReference>
<dbReference type="GO" id="GO:0046872">
    <property type="term" value="F:metal ion binding"/>
    <property type="evidence" value="ECO:0007669"/>
    <property type="project" value="UniProtKB-KW"/>
</dbReference>
<evidence type="ECO:0000313" key="4">
    <source>
        <dbReference type="EMBL" id="RDV01831.1"/>
    </source>
</evidence>
<dbReference type="OrthoDB" id="9807509at2"/>
<dbReference type="InterPro" id="IPR007837">
    <property type="entry name" value="DinB"/>
</dbReference>
<accession>A0A371B2Z1</accession>
<dbReference type="PANTHER" id="PTHR37302">
    <property type="entry name" value="SLR1116 PROTEIN"/>
    <property type="match status" value="1"/>
</dbReference>
<reference evidence="5" key="1">
    <citation type="submission" date="2018-08" db="EMBL/GenBank/DDBJ databases">
        <authorList>
            <person name="Kim S.-J."/>
            <person name="Jung G.-Y."/>
        </authorList>
    </citation>
    <scope>NUCLEOTIDE SEQUENCE [LARGE SCALE GENOMIC DNA]</scope>
    <source>
        <strain evidence="5">GY_H</strain>
    </source>
</reference>
<keyword evidence="5" id="KW-1185">Reference proteome</keyword>
<keyword evidence="2 3" id="KW-0479">Metal-binding</keyword>
<evidence type="ECO:0000256" key="2">
    <source>
        <dbReference type="ARBA" id="ARBA00022723"/>
    </source>
</evidence>
<comment type="caution">
    <text evidence="4">The sequence shown here is derived from an EMBL/GenBank/DDBJ whole genome shotgun (WGS) entry which is preliminary data.</text>
</comment>
<dbReference type="InterPro" id="IPR034660">
    <property type="entry name" value="DinB/YfiT-like"/>
</dbReference>
<feature type="binding site" evidence="3">
    <location>
        <position position="48"/>
    </location>
    <ligand>
        <name>a divalent metal cation</name>
        <dbReference type="ChEBI" id="CHEBI:60240"/>
    </ligand>
</feature>
<sequence length="174" mass="19785">MKSRYQMFAAYNAWCNERLYDAIAKVPDAEYRADRGAFFKSLHGTLNHLLVADRIWMRRFTGVGEVPPGLNAILFDRFEDLRAARRSQDVLINRYIDGLDQARLDGTLRYKTVVNPQVIEQPLAPALDHFFNHQTHHRGQAHALLTAILGNDATPSFDLLILQRETGMGLSSMS</sequence>
<dbReference type="Proteomes" id="UP000263993">
    <property type="component" value="Unassembled WGS sequence"/>
</dbReference>